<organism evidence="1 2">
    <name type="scientific">Desulfomonile tiedjei (strain ATCC 49306 / DSM 6799 / DCB-1)</name>
    <dbReference type="NCBI Taxonomy" id="706587"/>
    <lineage>
        <taxon>Bacteria</taxon>
        <taxon>Pseudomonadati</taxon>
        <taxon>Thermodesulfobacteriota</taxon>
        <taxon>Desulfomonilia</taxon>
        <taxon>Desulfomonilales</taxon>
        <taxon>Desulfomonilaceae</taxon>
        <taxon>Desulfomonile</taxon>
    </lineage>
</organism>
<dbReference type="AlphaFoldDB" id="I4C936"/>
<dbReference type="Pfam" id="PF13692">
    <property type="entry name" value="Glyco_trans_1_4"/>
    <property type="match status" value="1"/>
</dbReference>
<dbReference type="EMBL" id="CP003360">
    <property type="protein sequence ID" value="AFM26077.1"/>
    <property type="molecule type" value="Genomic_DNA"/>
</dbReference>
<name>I4C936_DESTA</name>
<gene>
    <name evidence="1" type="ordered locus">Desti_3424</name>
</gene>
<dbReference type="PATRIC" id="fig|706587.4.peg.3894"/>
<keyword evidence="2" id="KW-1185">Reference proteome</keyword>
<dbReference type="eggNOG" id="COG0297">
    <property type="taxonomic scope" value="Bacteria"/>
</dbReference>
<dbReference type="KEGG" id="dti:Desti_3424"/>
<dbReference type="OrthoDB" id="9765330at2"/>
<evidence type="ECO:0000313" key="2">
    <source>
        <dbReference type="Proteomes" id="UP000006055"/>
    </source>
</evidence>
<keyword evidence="1" id="KW-0808">Transferase</keyword>
<accession>I4C936</accession>
<reference evidence="2" key="1">
    <citation type="submission" date="2012-06" db="EMBL/GenBank/DDBJ databases">
        <title>Complete sequence of chromosome of Desulfomonile tiedjei DSM 6799.</title>
        <authorList>
            <person name="Lucas S."/>
            <person name="Copeland A."/>
            <person name="Lapidus A."/>
            <person name="Glavina del Rio T."/>
            <person name="Dalin E."/>
            <person name="Tice H."/>
            <person name="Bruce D."/>
            <person name="Goodwin L."/>
            <person name="Pitluck S."/>
            <person name="Peters L."/>
            <person name="Ovchinnikova G."/>
            <person name="Zeytun A."/>
            <person name="Lu M."/>
            <person name="Kyrpides N."/>
            <person name="Mavromatis K."/>
            <person name="Ivanova N."/>
            <person name="Brettin T."/>
            <person name="Detter J.C."/>
            <person name="Han C."/>
            <person name="Larimer F."/>
            <person name="Land M."/>
            <person name="Hauser L."/>
            <person name="Markowitz V."/>
            <person name="Cheng J.-F."/>
            <person name="Hugenholtz P."/>
            <person name="Woyke T."/>
            <person name="Wu D."/>
            <person name="Spring S."/>
            <person name="Schroeder M."/>
            <person name="Brambilla E."/>
            <person name="Klenk H.-P."/>
            <person name="Eisen J.A."/>
        </authorList>
    </citation>
    <scope>NUCLEOTIDE SEQUENCE [LARGE SCALE GENOMIC DNA]</scope>
    <source>
        <strain evidence="2">ATCC 49306 / DSM 6799 / DCB-1</strain>
    </source>
</reference>
<dbReference type="RefSeq" id="WP_014811211.1">
    <property type="nucleotide sequence ID" value="NC_018025.1"/>
</dbReference>
<evidence type="ECO:0000313" key="1">
    <source>
        <dbReference type="EMBL" id="AFM26077.1"/>
    </source>
</evidence>
<dbReference type="HOGENOM" id="CLU_009583_14_4_7"/>
<dbReference type="GO" id="GO:0016740">
    <property type="term" value="F:transferase activity"/>
    <property type="evidence" value="ECO:0007669"/>
    <property type="project" value="UniProtKB-KW"/>
</dbReference>
<proteinExistence type="predicted"/>
<dbReference type="Gene3D" id="3.40.50.2000">
    <property type="entry name" value="Glycogen Phosphorylase B"/>
    <property type="match status" value="2"/>
</dbReference>
<sequence length="410" mass="46888">MGESQPIVMISSYPPRLCGIGTFTEEAREFIQKANPGREVLVISHTDGSGEGVFPIIDMSRKDWWVPVANKIRGLRPYAIHLEHEYGLYEYVDPRGYGDGNEGVLSLLSALSDYPTVVEPHTVHGRLTEFEANFIYQMCQRARIVLLKCHYQKWRLDWNFMGRGWATPRNIMVVPHGARPDRRWGIEDVPQLKEEIGLNRFPYLGEHIIGLVGWIQSNKRWDILTSIWEEVHDLILQESGQDWNLLAAGSMRDPNHLRDYEEYRQQVEVLEQKGLAHYFEFIPRGDIYYKVMAVCDFIVLPSIDETQSGTLARIISLNKPFITTAPMEGLTAQTLESKGGLLFTTKAMLKEQVVRLACDEDLRLELGDNLKKYLDGVVSWDVVAGQYNEAYALARESVDSGRPIELPLEF</sequence>
<dbReference type="PANTHER" id="PTHR12526">
    <property type="entry name" value="GLYCOSYLTRANSFERASE"/>
    <property type="match status" value="1"/>
</dbReference>
<protein>
    <submittedName>
        <fullName evidence="1">Glycosyltransferase</fullName>
    </submittedName>
</protein>
<dbReference type="Proteomes" id="UP000006055">
    <property type="component" value="Chromosome"/>
</dbReference>
<dbReference type="STRING" id="706587.Desti_3424"/>
<dbReference type="SUPFAM" id="SSF53756">
    <property type="entry name" value="UDP-Glycosyltransferase/glycogen phosphorylase"/>
    <property type="match status" value="1"/>
</dbReference>